<sequence>MKKHEHDASFFFPCPVEQKFCTQCGSELSRIIPPEDNVLRDACLSCGAVHYRNPLVVVGTIPVYQDKILLCRRAIEPRYDTWTFPAGFMELSESSVIGAKRETLEEAGAEVEIGDLFTVIDVPSANQVHIYYLAKALNDHLDPGIESLEAAYFDIKDIPWDNLAFRSIKTTLEHYVNALKTGNFGPFNYILE</sequence>
<proteinExistence type="predicted"/>
<dbReference type="PROSITE" id="PS00893">
    <property type="entry name" value="NUDIX_BOX"/>
    <property type="match status" value="1"/>
</dbReference>
<comment type="cofactor">
    <cofactor evidence="1">
        <name>Mg(2+)</name>
        <dbReference type="ChEBI" id="CHEBI:18420"/>
    </cofactor>
</comment>
<dbReference type="eggNOG" id="COG1051">
    <property type="taxonomic scope" value="Bacteria"/>
</dbReference>
<dbReference type="InterPro" id="IPR020084">
    <property type="entry name" value="NUDIX_hydrolase_CS"/>
</dbReference>
<keyword evidence="2 4" id="KW-0378">Hydrolase</keyword>
<evidence type="ECO:0000259" key="3">
    <source>
        <dbReference type="PROSITE" id="PS51462"/>
    </source>
</evidence>
<dbReference type="Proteomes" id="UP000029629">
    <property type="component" value="Unassembled WGS sequence"/>
</dbReference>
<dbReference type="OrthoDB" id="5417595at2"/>
<evidence type="ECO:0000313" key="5">
    <source>
        <dbReference type="Proteomes" id="UP000029629"/>
    </source>
</evidence>
<comment type="caution">
    <text evidence="4">The sequence shown here is derived from an EMBL/GenBank/DDBJ whole genome shotgun (WGS) entry which is preliminary data.</text>
</comment>
<evidence type="ECO:0000256" key="1">
    <source>
        <dbReference type="ARBA" id="ARBA00001946"/>
    </source>
</evidence>
<dbReference type="Pfam" id="PF14803">
    <property type="entry name" value="Zn_ribbon_Nudix"/>
    <property type="match status" value="1"/>
</dbReference>
<dbReference type="Gene3D" id="3.90.79.10">
    <property type="entry name" value="Nucleoside Triphosphate Pyrophosphohydrolase"/>
    <property type="match status" value="1"/>
</dbReference>
<keyword evidence="5" id="KW-1185">Reference proteome</keyword>
<dbReference type="PANTHER" id="PTHR43222:SF2">
    <property type="entry name" value="NUDIX HYDROLASE 23, CHLOROPLASTIC"/>
    <property type="match status" value="1"/>
</dbReference>
<evidence type="ECO:0000313" key="4">
    <source>
        <dbReference type="EMBL" id="KGF25755.1"/>
    </source>
</evidence>
<dbReference type="InterPro" id="IPR029401">
    <property type="entry name" value="Nudix_N"/>
</dbReference>
<gene>
    <name evidence="4" type="ORF">HMPREF2130_10825</name>
</gene>
<dbReference type="AlphaFoldDB" id="A0A095YTJ5"/>
<feature type="domain" description="Nudix hydrolase" evidence="3">
    <location>
        <begin position="50"/>
        <end position="176"/>
    </location>
</feature>
<dbReference type="CDD" id="cd04511">
    <property type="entry name" value="NUDIX_Hydrolase"/>
    <property type="match status" value="1"/>
</dbReference>
<dbReference type="PROSITE" id="PS51462">
    <property type="entry name" value="NUDIX"/>
    <property type="match status" value="1"/>
</dbReference>
<evidence type="ECO:0000256" key="2">
    <source>
        <dbReference type="ARBA" id="ARBA00022801"/>
    </source>
</evidence>
<protein>
    <submittedName>
        <fullName evidence="4">NUDIX hydrolase</fullName>
    </submittedName>
</protein>
<accession>A0A095YTJ5</accession>
<reference evidence="4 5" key="1">
    <citation type="submission" date="2014-07" db="EMBL/GenBank/DDBJ databases">
        <authorList>
            <person name="McCorrison J."/>
            <person name="Sanka R."/>
            <person name="Torralba M."/>
            <person name="Gillis M."/>
            <person name="Haft D.H."/>
            <person name="Methe B."/>
            <person name="Sutton G."/>
            <person name="Nelson K.E."/>
        </authorList>
    </citation>
    <scope>NUCLEOTIDE SEQUENCE [LARGE SCALE GENOMIC DNA]</scope>
    <source>
        <strain evidence="4 5">DNF00040</strain>
    </source>
</reference>
<dbReference type="InterPro" id="IPR000086">
    <property type="entry name" value="NUDIX_hydrolase_dom"/>
</dbReference>
<name>A0A095YTJ5_9BURK</name>
<organism evidence="4 5">
    <name type="scientific">Oligella urethralis DNF00040</name>
    <dbReference type="NCBI Taxonomy" id="1401065"/>
    <lineage>
        <taxon>Bacteria</taxon>
        <taxon>Pseudomonadati</taxon>
        <taxon>Pseudomonadota</taxon>
        <taxon>Betaproteobacteria</taxon>
        <taxon>Burkholderiales</taxon>
        <taxon>Alcaligenaceae</taxon>
        <taxon>Oligella</taxon>
    </lineage>
</organism>
<dbReference type="EMBL" id="JRNI01000087">
    <property type="protein sequence ID" value="KGF25755.1"/>
    <property type="molecule type" value="Genomic_DNA"/>
</dbReference>
<dbReference type="Pfam" id="PF00293">
    <property type="entry name" value="NUDIX"/>
    <property type="match status" value="1"/>
</dbReference>
<dbReference type="GO" id="GO:0016787">
    <property type="term" value="F:hydrolase activity"/>
    <property type="evidence" value="ECO:0007669"/>
    <property type="project" value="UniProtKB-KW"/>
</dbReference>
<dbReference type="InterPro" id="IPR015797">
    <property type="entry name" value="NUDIX_hydrolase-like_dom_sf"/>
</dbReference>
<dbReference type="PANTHER" id="PTHR43222">
    <property type="entry name" value="NUDIX HYDROLASE 23"/>
    <property type="match status" value="1"/>
</dbReference>
<dbReference type="SUPFAM" id="SSF55811">
    <property type="entry name" value="Nudix"/>
    <property type="match status" value="1"/>
</dbReference>
<dbReference type="RefSeq" id="WP_036560914.1">
    <property type="nucleotide sequence ID" value="NZ_JRNI01000087.1"/>
</dbReference>
<dbReference type="Gene3D" id="2.20.70.10">
    <property type="match status" value="1"/>
</dbReference>